<dbReference type="GeneTree" id="ENSGT00950000183034"/>
<accession>A0AAZ3PTX1</accession>
<dbReference type="AlphaFoldDB" id="A0AAZ3PTX1"/>
<dbReference type="GO" id="GO:0000981">
    <property type="term" value="F:DNA-binding transcription factor activity, RNA polymerase II-specific"/>
    <property type="evidence" value="ECO:0007669"/>
    <property type="project" value="TreeGrafter"/>
</dbReference>
<organism evidence="1 2">
    <name type="scientific">Oncorhynchus tshawytscha</name>
    <name type="common">Chinook salmon</name>
    <name type="synonym">Salmo tshawytscha</name>
    <dbReference type="NCBI Taxonomy" id="74940"/>
    <lineage>
        <taxon>Eukaryota</taxon>
        <taxon>Metazoa</taxon>
        <taxon>Chordata</taxon>
        <taxon>Craniata</taxon>
        <taxon>Vertebrata</taxon>
        <taxon>Euteleostomi</taxon>
        <taxon>Actinopterygii</taxon>
        <taxon>Neopterygii</taxon>
        <taxon>Teleostei</taxon>
        <taxon>Protacanthopterygii</taxon>
        <taxon>Salmoniformes</taxon>
        <taxon>Salmonidae</taxon>
        <taxon>Salmoninae</taxon>
        <taxon>Oncorhynchus</taxon>
    </lineage>
</organism>
<proteinExistence type="predicted"/>
<dbReference type="InterPro" id="IPR052251">
    <property type="entry name" value="GH-ZnFinger_Regulators"/>
</dbReference>
<gene>
    <name evidence="1" type="primary">znf292b</name>
</gene>
<dbReference type="GO" id="GO:0003677">
    <property type="term" value="F:DNA binding"/>
    <property type="evidence" value="ECO:0007669"/>
    <property type="project" value="UniProtKB-KW"/>
</dbReference>
<dbReference type="GO" id="GO:0008270">
    <property type="term" value="F:zinc ion binding"/>
    <property type="evidence" value="ECO:0007669"/>
    <property type="project" value="UniProtKB-KW"/>
</dbReference>
<protein>
    <submittedName>
        <fullName evidence="1">Uncharacterized protein</fullName>
    </submittedName>
</protein>
<evidence type="ECO:0000313" key="1">
    <source>
        <dbReference type="Ensembl" id="ENSOTSP00005119725.1"/>
    </source>
</evidence>
<name>A0AAZ3PTX1_ONCTS</name>
<dbReference type="Ensembl" id="ENSOTST00005116250.1">
    <property type="protein sequence ID" value="ENSOTSP00005119725.1"/>
    <property type="gene ID" value="ENSOTSG00005021989.2"/>
</dbReference>
<keyword evidence="2" id="KW-1185">Reference proteome</keyword>
<reference evidence="1" key="3">
    <citation type="submission" date="2025-09" db="UniProtKB">
        <authorList>
            <consortium name="Ensembl"/>
        </authorList>
    </citation>
    <scope>IDENTIFICATION</scope>
</reference>
<reference evidence="1" key="2">
    <citation type="submission" date="2025-08" db="UniProtKB">
        <authorList>
            <consortium name="Ensembl"/>
        </authorList>
    </citation>
    <scope>IDENTIFICATION</scope>
</reference>
<dbReference type="GO" id="GO:0005634">
    <property type="term" value="C:nucleus"/>
    <property type="evidence" value="ECO:0007669"/>
    <property type="project" value="UniProtKB-SubCell"/>
</dbReference>
<dbReference type="Proteomes" id="UP000694402">
    <property type="component" value="Unassembled WGS sequence"/>
</dbReference>
<reference evidence="2" key="1">
    <citation type="journal article" date="2018" name="PLoS ONE">
        <title>Chinook salmon (Oncorhynchus tshawytscha) genome and transcriptome.</title>
        <authorList>
            <person name="Christensen K.A."/>
            <person name="Leong J.S."/>
            <person name="Sakhrani D."/>
            <person name="Biagi C.A."/>
            <person name="Minkley D.R."/>
            <person name="Withler R.E."/>
            <person name="Rondeau E.B."/>
            <person name="Koop B.F."/>
            <person name="Devlin R.H."/>
        </authorList>
    </citation>
    <scope>NUCLEOTIDE SEQUENCE [LARGE SCALE GENOMIC DNA]</scope>
</reference>
<evidence type="ECO:0000313" key="2">
    <source>
        <dbReference type="Proteomes" id="UP000694402"/>
    </source>
</evidence>
<dbReference type="PANTHER" id="PTHR15507">
    <property type="entry name" value="ZINC FINGER PROTEIN RLF"/>
    <property type="match status" value="1"/>
</dbReference>
<dbReference type="PANTHER" id="PTHR15507:SF14">
    <property type="entry name" value="ZINC FINGER PROTEIN 292"/>
    <property type="match status" value="1"/>
</dbReference>
<sequence>MAEQGSAHTHSSATITALREKLQELAIALKNSAESPTQSSSQYCQDFCQTLVEYAGRWRMEKDPLPLVEVYTVALLSYAQASPCLSSQCENVPLVLERLSLSCVELLLSLPEHFPGALWEEFQSSVQSAQSQLQENGITQLSLLSTVAQETGVWTNGTLHSLLSNESPQTEKGERSFNMLHLKLYPFPYILLGTM</sequence>